<gene>
    <name evidence="4" type="ORF">PBAH0796_LOCUS8205</name>
</gene>
<evidence type="ECO:0000259" key="3">
    <source>
        <dbReference type="PROSITE" id="PS50222"/>
    </source>
</evidence>
<reference evidence="4" key="1">
    <citation type="submission" date="2021-01" db="EMBL/GenBank/DDBJ databases">
        <authorList>
            <person name="Corre E."/>
            <person name="Pelletier E."/>
            <person name="Niang G."/>
            <person name="Scheremetjew M."/>
            <person name="Finn R."/>
            <person name="Kale V."/>
            <person name="Holt S."/>
            <person name="Cochrane G."/>
            <person name="Meng A."/>
            <person name="Brown T."/>
            <person name="Cohen L."/>
        </authorList>
    </citation>
    <scope>NUCLEOTIDE SEQUENCE</scope>
    <source>
        <strain evidence="4">Pbaha01</strain>
    </source>
</reference>
<dbReference type="InterPro" id="IPR011992">
    <property type="entry name" value="EF-hand-dom_pair"/>
</dbReference>
<proteinExistence type="predicted"/>
<keyword evidence="2" id="KW-0812">Transmembrane</keyword>
<dbReference type="PROSITE" id="PS50222">
    <property type="entry name" value="EF_HAND_2"/>
    <property type="match status" value="2"/>
</dbReference>
<name>A0A7S0A537_9DINO</name>
<evidence type="ECO:0000256" key="2">
    <source>
        <dbReference type="SAM" id="Phobius"/>
    </source>
</evidence>
<dbReference type="SUPFAM" id="SSF47473">
    <property type="entry name" value="EF-hand"/>
    <property type="match status" value="1"/>
</dbReference>
<dbReference type="PROSITE" id="PS00018">
    <property type="entry name" value="EF_HAND_1"/>
    <property type="match status" value="1"/>
</dbReference>
<feature type="transmembrane region" description="Helical" evidence="2">
    <location>
        <begin position="104"/>
        <end position="125"/>
    </location>
</feature>
<dbReference type="AlphaFoldDB" id="A0A7S0A537"/>
<dbReference type="Gene3D" id="1.10.238.10">
    <property type="entry name" value="EF-hand"/>
    <property type="match status" value="1"/>
</dbReference>
<protein>
    <recommendedName>
        <fullName evidence="3">EF-hand domain-containing protein</fullName>
    </recommendedName>
</protein>
<dbReference type="GO" id="GO:0005509">
    <property type="term" value="F:calcium ion binding"/>
    <property type="evidence" value="ECO:0007669"/>
    <property type="project" value="InterPro"/>
</dbReference>
<evidence type="ECO:0000256" key="1">
    <source>
        <dbReference type="ARBA" id="ARBA00022837"/>
    </source>
</evidence>
<keyword evidence="2" id="KW-1133">Transmembrane helix</keyword>
<dbReference type="SMART" id="SM00054">
    <property type="entry name" value="EFh"/>
    <property type="match status" value="3"/>
</dbReference>
<dbReference type="EMBL" id="HBEG01013532">
    <property type="protein sequence ID" value="CAD8352838.1"/>
    <property type="molecule type" value="Transcribed_RNA"/>
</dbReference>
<keyword evidence="2" id="KW-0472">Membrane</keyword>
<organism evidence="4">
    <name type="scientific">Pyrodinium bahamense</name>
    <dbReference type="NCBI Taxonomy" id="73915"/>
    <lineage>
        <taxon>Eukaryota</taxon>
        <taxon>Sar</taxon>
        <taxon>Alveolata</taxon>
        <taxon>Dinophyceae</taxon>
        <taxon>Gonyaulacales</taxon>
        <taxon>Pyrocystaceae</taxon>
        <taxon>Pyrodinium</taxon>
    </lineage>
</organism>
<accession>A0A7S0A537</accession>
<dbReference type="InterPro" id="IPR018247">
    <property type="entry name" value="EF_Hand_1_Ca_BS"/>
</dbReference>
<dbReference type="InterPro" id="IPR002048">
    <property type="entry name" value="EF_hand_dom"/>
</dbReference>
<sequence length="822" mass="85672">MSASRKSHKIVENQTVTPELLAVLSEFDADGDGISFEDMAAAAAKWKASQGNLGSFSLEAFPESLRDNLKAFDKDGDGSVGSAELAMAAKMYQDSLRDQKRLKIVVMVLCGVILLLFAGMFALSWTAIELTKEMRAGDGGVMKTPSGDLVAMAAAEEAVPLLDFPTLSMDVLKQAKDISFVNGPEVHYYVVGSIVQKFPTSGAGGIDVHITSTSGKEIVISAARTLSLDGQIVNTEGRRLSGSCARRLEGSPTLRQLSACGGGATLSMSSQSASGGGICSPMDTNADGFISAAESGAPADDLAAADTDNDGKVSLAECNVAYGGAETAPAPPPPPPTFSNGTREGIFNFPLKSTNLASAPKAKFWTVIPGTIEGTSNPDTPPVYGNDLTDPNAVHGAPYPKDGGVVHAGIGGSGGLNDAFAAKFGADGTFQAGWKSNHPGLDLANAVCVLPSGDIIVAGVAASTNGANNRALWKLTYNAAAGTLTQVWMAYSFGDMPTSNGGFEMCEVGASSLIFSGFVGKEDASGYAFKSYGNVDCLDSCSGHIMSIPISELEKSTPPAAGSWKTRDFPAMETAKAARELANGDIAVQFYRFGAGYDLAMVGPDLVTERWIWSTSADTGHEGTDMAVSKDQTEIIVSGHGKGTSENRPGQNVVFDGTYQGFMSAYRVSDGSKVWTKSYGAGGNPLLIFNECWGVTALTDGYILTCGTGIECDPGTCCRTASLKTGTKLANGLYPLEDKCDKGEGDDRPGAVARPPGKWNSMVIKTDKSGNLQWQRVDGTLAADGQSPAIASSAAEFSVSTDKGIFIQTDLDIGFGLLYLEY</sequence>
<keyword evidence="1" id="KW-0106">Calcium</keyword>
<evidence type="ECO:0000313" key="4">
    <source>
        <dbReference type="EMBL" id="CAD8352838.1"/>
    </source>
</evidence>
<feature type="domain" description="EF-hand" evidence="3">
    <location>
        <begin position="15"/>
        <end position="49"/>
    </location>
</feature>
<dbReference type="Pfam" id="PF13202">
    <property type="entry name" value="EF-hand_5"/>
    <property type="match status" value="1"/>
</dbReference>
<feature type="domain" description="EF-hand" evidence="3">
    <location>
        <begin position="60"/>
        <end position="95"/>
    </location>
</feature>